<evidence type="ECO:0000256" key="6">
    <source>
        <dbReference type="ARBA" id="ARBA00023098"/>
    </source>
</evidence>
<keyword evidence="5" id="KW-0560">Oxidoreductase</keyword>
<proteinExistence type="predicted"/>
<feature type="transmembrane region" description="Helical" evidence="8">
    <location>
        <begin position="43"/>
        <end position="65"/>
    </location>
</feature>
<feature type="non-terminal residue" evidence="9">
    <location>
        <position position="159"/>
    </location>
</feature>
<dbReference type="GO" id="GO:0016020">
    <property type="term" value="C:membrane"/>
    <property type="evidence" value="ECO:0007669"/>
    <property type="project" value="UniProtKB-SubCell"/>
</dbReference>
<name>A0A381VUP5_9ZZZZ</name>
<gene>
    <name evidence="9" type="ORF">METZ01_LOCUS96883</name>
</gene>
<evidence type="ECO:0000256" key="2">
    <source>
        <dbReference type="ARBA" id="ARBA00022692"/>
    </source>
</evidence>
<evidence type="ECO:0000313" key="9">
    <source>
        <dbReference type="EMBL" id="SVA44029.1"/>
    </source>
</evidence>
<evidence type="ECO:0000256" key="7">
    <source>
        <dbReference type="ARBA" id="ARBA00023136"/>
    </source>
</evidence>
<organism evidence="9">
    <name type="scientific">marine metagenome</name>
    <dbReference type="NCBI Taxonomy" id="408172"/>
    <lineage>
        <taxon>unclassified sequences</taxon>
        <taxon>metagenomes</taxon>
        <taxon>ecological metagenomes</taxon>
    </lineage>
</organism>
<dbReference type="AlphaFoldDB" id="A0A381VUP5"/>
<dbReference type="PANTHER" id="PTHR11351">
    <property type="entry name" value="ACYL-COA DESATURASE"/>
    <property type="match status" value="1"/>
</dbReference>
<evidence type="ECO:0000256" key="8">
    <source>
        <dbReference type="SAM" id="Phobius"/>
    </source>
</evidence>
<evidence type="ECO:0000256" key="4">
    <source>
        <dbReference type="ARBA" id="ARBA00022989"/>
    </source>
</evidence>
<keyword evidence="7 8" id="KW-0472">Membrane</keyword>
<dbReference type="PANTHER" id="PTHR11351:SF33">
    <property type="entry name" value="DELTA-9 FATTY ACID DESATURASE, DESA"/>
    <property type="match status" value="1"/>
</dbReference>
<dbReference type="GO" id="GO:0016717">
    <property type="term" value="F:oxidoreductase activity, acting on paired donors, with oxidation of a pair of donors resulting in the reduction of molecular oxygen to two molecules of water"/>
    <property type="evidence" value="ECO:0007669"/>
    <property type="project" value="InterPro"/>
</dbReference>
<sequence>MRIESYSLGVVAGFSYSHGRFSCFQRRGYMLDYAYGLFPGLTFWDYVAITFVMVQVTMMSVTLYLHRDQAHRAIALHPVLRIFFRIWIWLTSGMQTREWVAIHRKHHALCEREGDPHSPVVFGLRKVLLEGVELYKEEGKNAETLDKYGRGTPSDWLER</sequence>
<reference evidence="9" key="1">
    <citation type="submission" date="2018-05" db="EMBL/GenBank/DDBJ databases">
        <authorList>
            <person name="Lanie J.A."/>
            <person name="Ng W.-L."/>
            <person name="Kazmierczak K.M."/>
            <person name="Andrzejewski T.M."/>
            <person name="Davidsen T.M."/>
            <person name="Wayne K.J."/>
            <person name="Tettelin H."/>
            <person name="Glass J.I."/>
            <person name="Rusch D."/>
            <person name="Podicherti R."/>
            <person name="Tsui H.-C.T."/>
            <person name="Winkler M.E."/>
        </authorList>
    </citation>
    <scope>NUCLEOTIDE SEQUENCE</scope>
</reference>
<keyword evidence="3" id="KW-0276">Fatty acid metabolism</keyword>
<dbReference type="InterPro" id="IPR015876">
    <property type="entry name" value="Acyl-CoA_DS"/>
</dbReference>
<keyword evidence="6" id="KW-0443">Lipid metabolism</keyword>
<dbReference type="GO" id="GO:0006631">
    <property type="term" value="P:fatty acid metabolic process"/>
    <property type="evidence" value="ECO:0007669"/>
    <property type="project" value="UniProtKB-KW"/>
</dbReference>
<comment type="subcellular location">
    <subcellularLocation>
        <location evidence="1">Membrane</location>
        <topology evidence="1">Multi-pass membrane protein</topology>
    </subcellularLocation>
</comment>
<protein>
    <submittedName>
        <fullName evidence="9">Uncharacterized protein</fullName>
    </submittedName>
</protein>
<evidence type="ECO:0000256" key="1">
    <source>
        <dbReference type="ARBA" id="ARBA00004141"/>
    </source>
</evidence>
<keyword evidence="4 8" id="KW-1133">Transmembrane helix</keyword>
<dbReference type="EMBL" id="UINC01009844">
    <property type="protein sequence ID" value="SVA44029.1"/>
    <property type="molecule type" value="Genomic_DNA"/>
</dbReference>
<keyword evidence="2 8" id="KW-0812">Transmembrane</keyword>
<accession>A0A381VUP5</accession>
<evidence type="ECO:0000256" key="3">
    <source>
        <dbReference type="ARBA" id="ARBA00022832"/>
    </source>
</evidence>
<evidence type="ECO:0000256" key="5">
    <source>
        <dbReference type="ARBA" id="ARBA00023002"/>
    </source>
</evidence>